<gene>
    <name evidence="1" type="ORF">LTR16_012018</name>
</gene>
<comment type="caution">
    <text evidence="1">The sequence shown here is derived from an EMBL/GenBank/DDBJ whole genome shotgun (WGS) entry which is preliminary data.</text>
</comment>
<proteinExistence type="predicted"/>
<evidence type="ECO:0000313" key="2">
    <source>
        <dbReference type="Proteomes" id="UP001357485"/>
    </source>
</evidence>
<name>A0ABR0IUQ2_9PEZI</name>
<organism evidence="1 2">
    <name type="scientific">Cryomyces antarcticus</name>
    <dbReference type="NCBI Taxonomy" id="329879"/>
    <lineage>
        <taxon>Eukaryota</taxon>
        <taxon>Fungi</taxon>
        <taxon>Dikarya</taxon>
        <taxon>Ascomycota</taxon>
        <taxon>Pezizomycotina</taxon>
        <taxon>Dothideomycetes</taxon>
        <taxon>Dothideomycetes incertae sedis</taxon>
        <taxon>Cryomyces</taxon>
    </lineage>
</organism>
<accession>A0ABR0IUQ2</accession>
<dbReference type="EMBL" id="JAVRRA010028570">
    <property type="protein sequence ID" value="KAK5035019.1"/>
    <property type="molecule type" value="Genomic_DNA"/>
</dbReference>
<evidence type="ECO:0000313" key="1">
    <source>
        <dbReference type="EMBL" id="KAK5035019.1"/>
    </source>
</evidence>
<keyword evidence="2" id="KW-1185">Reference proteome</keyword>
<protein>
    <submittedName>
        <fullName evidence="1">Uncharacterized protein</fullName>
    </submittedName>
</protein>
<sequence length="129" mass="15304">LPLTKEQKNFTALLATSKQIRKEAKNLFYDTKCITLDLGKEICERDDEGRIADYESFLRHKFSSQEILHLDYIMKFRHLKISLKQLPEDAHTWSRYYTRLILALRAFEAMTDKWTRYSTLTPKLKICVG</sequence>
<dbReference type="Proteomes" id="UP001357485">
    <property type="component" value="Unassembled WGS sequence"/>
</dbReference>
<feature type="non-terminal residue" evidence="1">
    <location>
        <position position="1"/>
    </location>
</feature>
<reference evidence="1 2" key="1">
    <citation type="submission" date="2023-08" db="EMBL/GenBank/DDBJ databases">
        <title>Black Yeasts Isolated from many extreme environments.</title>
        <authorList>
            <person name="Coleine C."/>
            <person name="Stajich J.E."/>
            <person name="Selbmann L."/>
        </authorList>
    </citation>
    <scope>NUCLEOTIDE SEQUENCE [LARGE SCALE GENOMIC DNA]</scope>
    <source>
        <strain evidence="1 2">CCFEE 536</strain>
    </source>
</reference>
<feature type="non-terminal residue" evidence="1">
    <location>
        <position position="129"/>
    </location>
</feature>